<dbReference type="AlphaFoldDB" id="A0AAN7VWR7"/>
<organism evidence="1 2">
    <name type="scientific">Elasticomyces elasticus</name>
    <dbReference type="NCBI Taxonomy" id="574655"/>
    <lineage>
        <taxon>Eukaryota</taxon>
        <taxon>Fungi</taxon>
        <taxon>Dikarya</taxon>
        <taxon>Ascomycota</taxon>
        <taxon>Pezizomycotina</taxon>
        <taxon>Dothideomycetes</taxon>
        <taxon>Dothideomycetidae</taxon>
        <taxon>Mycosphaerellales</taxon>
        <taxon>Teratosphaeriaceae</taxon>
        <taxon>Elasticomyces</taxon>
    </lineage>
</organism>
<dbReference type="PANTHER" id="PTHR42085">
    <property type="entry name" value="F-BOX DOMAIN-CONTAINING PROTEIN"/>
    <property type="match status" value="1"/>
</dbReference>
<dbReference type="InterPro" id="IPR038883">
    <property type="entry name" value="AN11006-like"/>
</dbReference>
<sequence length="252" mass="28591">MSRCHLLELPPELRNSIFELTVISPQPLDTRLLERSLMRILSHGTKLMSKVLPEVPEIARTNRQIRSEALPIFYNSNTFVIDKHRFADSRKVMLWWSRFARGEAPKHIANIEYTFNWRNGGDFSYGMIRIHRNAAREVQLAVHDEAEEACLCHAMGRLRKVAVAGEGVMEGGRAQGGMSRVLYALVGTIIVDLIKVLEMRSAFIDESNDGVEELDFESIPVCEECSKPRWRTDGELAMVRAREGAKLDNPVA</sequence>
<dbReference type="EMBL" id="JAVRQU010000027">
    <property type="protein sequence ID" value="KAK5690075.1"/>
    <property type="molecule type" value="Genomic_DNA"/>
</dbReference>
<gene>
    <name evidence="1" type="ORF">LTR97_012560</name>
</gene>
<dbReference type="PANTHER" id="PTHR42085:SF1">
    <property type="entry name" value="F-BOX DOMAIN-CONTAINING PROTEIN"/>
    <property type="match status" value="1"/>
</dbReference>
<dbReference type="Proteomes" id="UP001310594">
    <property type="component" value="Unassembled WGS sequence"/>
</dbReference>
<evidence type="ECO:0000313" key="1">
    <source>
        <dbReference type="EMBL" id="KAK5690075.1"/>
    </source>
</evidence>
<evidence type="ECO:0008006" key="3">
    <source>
        <dbReference type="Google" id="ProtNLM"/>
    </source>
</evidence>
<comment type="caution">
    <text evidence="1">The sequence shown here is derived from an EMBL/GenBank/DDBJ whole genome shotgun (WGS) entry which is preliminary data.</text>
</comment>
<name>A0AAN7VWR7_9PEZI</name>
<reference evidence="1" key="1">
    <citation type="submission" date="2023-08" db="EMBL/GenBank/DDBJ databases">
        <title>Black Yeasts Isolated from many extreme environments.</title>
        <authorList>
            <person name="Coleine C."/>
            <person name="Stajich J.E."/>
            <person name="Selbmann L."/>
        </authorList>
    </citation>
    <scope>NUCLEOTIDE SEQUENCE</scope>
    <source>
        <strain evidence="1">CCFEE 5810</strain>
    </source>
</reference>
<proteinExistence type="predicted"/>
<evidence type="ECO:0000313" key="2">
    <source>
        <dbReference type="Proteomes" id="UP001310594"/>
    </source>
</evidence>
<protein>
    <recommendedName>
        <fullName evidence="3">F-box domain-containing protein</fullName>
    </recommendedName>
</protein>
<accession>A0AAN7VWR7</accession>